<evidence type="ECO:0000256" key="11">
    <source>
        <dbReference type="ARBA" id="ARBA00023319"/>
    </source>
</evidence>
<dbReference type="GO" id="GO:0016020">
    <property type="term" value="C:membrane"/>
    <property type="evidence" value="ECO:0007669"/>
    <property type="project" value="UniProtKB-SubCell"/>
</dbReference>
<dbReference type="GO" id="GO:0098609">
    <property type="term" value="P:cell-cell adhesion"/>
    <property type="evidence" value="ECO:0007669"/>
    <property type="project" value="InterPro"/>
</dbReference>
<evidence type="ECO:0000256" key="3">
    <source>
        <dbReference type="ARBA" id="ARBA00022692"/>
    </source>
</evidence>
<dbReference type="OMA" id="ANGCDEN"/>
<dbReference type="PROSITE" id="PS50835">
    <property type="entry name" value="IG_LIKE"/>
    <property type="match status" value="2"/>
</dbReference>
<comment type="caution">
    <text evidence="14">The sequence shown here is derived from an EMBL/GenBank/DDBJ whole genome shotgun (WGS) entry which is preliminary data.</text>
</comment>
<dbReference type="InterPro" id="IPR013768">
    <property type="entry name" value="ICAM_N"/>
</dbReference>
<gene>
    <name evidence="14" type="ORF">chiPu_0020838</name>
</gene>
<evidence type="ECO:0000256" key="10">
    <source>
        <dbReference type="ARBA" id="ARBA00023180"/>
    </source>
</evidence>
<dbReference type="SUPFAM" id="SSF48726">
    <property type="entry name" value="Immunoglobulin"/>
    <property type="match status" value="3"/>
</dbReference>
<dbReference type="PANTHER" id="PTHR13771:SF9">
    <property type="entry name" value="INTERCELLULAR ADHESION MOLECULE 5"/>
    <property type="match status" value="1"/>
</dbReference>
<accession>A0A401RKG7</accession>
<dbReference type="OrthoDB" id="6250964at2759"/>
<keyword evidence="7 12" id="KW-1133">Transmembrane helix</keyword>
<evidence type="ECO:0000256" key="2">
    <source>
        <dbReference type="ARBA" id="ARBA00005925"/>
    </source>
</evidence>
<feature type="domain" description="Ig-like" evidence="13">
    <location>
        <begin position="218"/>
        <end position="306"/>
    </location>
</feature>
<evidence type="ECO:0000256" key="8">
    <source>
        <dbReference type="ARBA" id="ARBA00023136"/>
    </source>
</evidence>
<comment type="subcellular location">
    <subcellularLocation>
        <location evidence="1">Membrane</location>
        <topology evidence="1">Single-pass type I membrane protein</topology>
    </subcellularLocation>
</comment>
<dbReference type="InterPro" id="IPR013783">
    <property type="entry name" value="Ig-like_fold"/>
</dbReference>
<dbReference type="Pfam" id="PF13927">
    <property type="entry name" value="Ig_3"/>
    <property type="match status" value="1"/>
</dbReference>
<evidence type="ECO:0000256" key="1">
    <source>
        <dbReference type="ARBA" id="ARBA00004479"/>
    </source>
</evidence>
<sequence>MDFQLSPRFAGGYLFFLAFTWTVGKVTGLELQINANPPAVAFGDPLVVNCSTSCAGSYIAIEGLRNYPKLESDQWVSVNITSIHRWSFSIICFVQCKNTTDIKREDITVYNREINITVLPEVLEINRTYRLECIGPRVYPNNKLILTWLRGSEIVQRDSTSEPGLPGEDKRLRNVFNFVASRSDDGQEYTCLAEVDLGSNTTKSITNSSVTLQTYYKPIITTLLANNKSVSKSPVYFSKGESIILQCDYQGNPRPTLKWEWPKQSNVVINPSGVLCISDATTKNSGTYKCSVMNQLGAEEKIVDISIEGKATIIAAASVSVVATLILATGVIIYYLNKNVKKTGVYKLQNAKPNNIPQVPNEKQYQE</sequence>
<proteinExistence type="inferred from homology"/>
<dbReference type="Gene3D" id="2.60.40.10">
    <property type="entry name" value="Immunoglobulins"/>
    <property type="match status" value="3"/>
</dbReference>
<keyword evidence="5" id="KW-0677">Repeat</keyword>
<dbReference type="InterPro" id="IPR003598">
    <property type="entry name" value="Ig_sub2"/>
</dbReference>
<evidence type="ECO:0000256" key="6">
    <source>
        <dbReference type="ARBA" id="ARBA00022889"/>
    </source>
</evidence>
<name>A0A401RKG7_CHIPU</name>
<keyword evidence="9" id="KW-1015">Disulfide bond</keyword>
<keyword evidence="3 12" id="KW-0812">Transmembrane</keyword>
<dbReference type="AlphaFoldDB" id="A0A401RKG7"/>
<keyword evidence="8 12" id="KW-0472">Membrane</keyword>
<organism evidence="14 15">
    <name type="scientific">Chiloscyllium punctatum</name>
    <name type="common">Brownbanded bambooshark</name>
    <name type="synonym">Hemiscyllium punctatum</name>
    <dbReference type="NCBI Taxonomy" id="137246"/>
    <lineage>
        <taxon>Eukaryota</taxon>
        <taxon>Metazoa</taxon>
        <taxon>Chordata</taxon>
        <taxon>Craniata</taxon>
        <taxon>Vertebrata</taxon>
        <taxon>Chondrichthyes</taxon>
        <taxon>Elasmobranchii</taxon>
        <taxon>Galeomorphii</taxon>
        <taxon>Galeoidea</taxon>
        <taxon>Orectolobiformes</taxon>
        <taxon>Hemiscylliidae</taxon>
        <taxon>Chiloscyllium</taxon>
    </lineage>
</organism>
<feature type="transmembrane region" description="Helical" evidence="12">
    <location>
        <begin position="313"/>
        <end position="336"/>
    </location>
</feature>
<evidence type="ECO:0000256" key="12">
    <source>
        <dbReference type="SAM" id="Phobius"/>
    </source>
</evidence>
<dbReference type="InterPro" id="IPR007110">
    <property type="entry name" value="Ig-like_dom"/>
</dbReference>
<dbReference type="STRING" id="137246.A0A401RKG7"/>
<protein>
    <recommendedName>
        <fullName evidence="13">Ig-like domain-containing protein</fullName>
    </recommendedName>
</protein>
<evidence type="ECO:0000256" key="7">
    <source>
        <dbReference type="ARBA" id="ARBA00022989"/>
    </source>
</evidence>
<dbReference type="InterPro" id="IPR036179">
    <property type="entry name" value="Ig-like_dom_sf"/>
</dbReference>
<evidence type="ECO:0000256" key="4">
    <source>
        <dbReference type="ARBA" id="ARBA00022729"/>
    </source>
</evidence>
<dbReference type="InterPro" id="IPR003599">
    <property type="entry name" value="Ig_sub"/>
</dbReference>
<dbReference type="SMART" id="SM00409">
    <property type="entry name" value="IG"/>
    <property type="match status" value="2"/>
</dbReference>
<keyword evidence="11" id="KW-0393">Immunoglobulin domain</keyword>
<evidence type="ECO:0000313" key="14">
    <source>
        <dbReference type="EMBL" id="GCC18586.1"/>
    </source>
</evidence>
<dbReference type="Pfam" id="PF03921">
    <property type="entry name" value="ICAM_N"/>
    <property type="match status" value="1"/>
</dbReference>
<keyword evidence="10" id="KW-0325">Glycoprotein</keyword>
<dbReference type="PANTHER" id="PTHR13771">
    <property type="entry name" value="INTERCELLULAR ADHESION MOLECULE"/>
    <property type="match status" value="1"/>
</dbReference>
<evidence type="ECO:0000256" key="5">
    <source>
        <dbReference type="ARBA" id="ARBA00022737"/>
    </source>
</evidence>
<evidence type="ECO:0000256" key="9">
    <source>
        <dbReference type="ARBA" id="ARBA00023157"/>
    </source>
</evidence>
<dbReference type="InterPro" id="IPR003987">
    <property type="entry name" value="ICAM_VCAM_N"/>
</dbReference>
<reference evidence="14 15" key="1">
    <citation type="journal article" date="2018" name="Nat. Ecol. Evol.">
        <title>Shark genomes provide insights into elasmobranch evolution and the origin of vertebrates.</title>
        <authorList>
            <person name="Hara Y"/>
            <person name="Yamaguchi K"/>
            <person name="Onimaru K"/>
            <person name="Kadota M"/>
            <person name="Koyanagi M"/>
            <person name="Keeley SD"/>
            <person name="Tatsumi K"/>
            <person name="Tanaka K"/>
            <person name="Motone F"/>
            <person name="Kageyama Y"/>
            <person name="Nozu R"/>
            <person name="Adachi N"/>
            <person name="Nishimura O"/>
            <person name="Nakagawa R"/>
            <person name="Tanegashima C"/>
            <person name="Kiyatake I"/>
            <person name="Matsumoto R"/>
            <person name="Murakumo K"/>
            <person name="Nishida K"/>
            <person name="Terakita A"/>
            <person name="Kuratani S"/>
            <person name="Sato K"/>
            <person name="Hyodo S Kuraku.S."/>
        </authorList>
    </citation>
    <scope>NUCLEOTIDE SEQUENCE [LARGE SCALE GENOMIC DNA]</scope>
</reference>
<keyword evidence="6" id="KW-0130">Cell adhesion</keyword>
<feature type="domain" description="Ig-like" evidence="13">
    <location>
        <begin position="131"/>
        <end position="206"/>
    </location>
</feature>
<dbReference type="SMART" id="SM00408">
    <property type="entry name" value="IGc2"/>
    <property type="match status" value="1"/>
</dbReference>
<comment type="similarity">
    <text evidence="2">Belongs to the immunoglobulin superfamily. ICAM family.</text>
</comment>
<dbReference type="InterPro" id="IPR047012">
    <property type="entry name" value="ICAM_VCAM"/>
</dbReference>
<evidence type="ECO:0000259" key="13">
    <source>
        <dbReference type="PROSITE" id="PS50835"/>
    </source>
</evidence>
<keyword evidence="15" id="KW-1185">Reference proteome</keyword>
<dbReference type="EMBL" id="BEZZ01002996">
    <property type="protein sequence ID" value="GCC18586.1"/>
    <property type="molecule type" value="Genomic_DNA"/>
</dbReference>
<dbReference type="GO" id="GO:0005178">
    <property type="term" value="F:integrin binding"/>
    <property type="evidence" value="ECO:0007669"/>
    <property type="project" value="InterPro"/>
</dbReference>
<evidence type="ECO:0000313" key="15">
    <source>
        <dbReference type="Proteomes" id="UP000287033"/>
    </source>
</evidence>
<keyword evidence="4" id="KW-0732">Signal</keyword>
<dbReference type="Proteomes" id="UP000287033">
    <property type="component" value="Unassembled WGS sequence"/>
</dbReference>
<dbReference type="PRINTS" id="PR01472">
    <property type="entry name" value="ICAMVCAM1"/>
</dbReference>